<name>A0A1M6Y0I7_9BACL</name>
<evidence type="ECO:0000313" key="2">
    <source>
        <dbReference type="EMBL" id="SHL11678.1"/>
    </source>
</evidence>
<evidence type="ECO:0000256" key="1">
    <source>
        <dbReference type="SAM" id="Phobius"/>
    </source>
</evidence>
<reference evidence="3" key="1">
    <citation type="submission" date="2016-11" db="EMBL/GenBank/DDBJ databases">
        <authorList>
            <person name="Varghese N."/>
            <person name="Submissions S."/>
        </authorList>
    </citation>
    <scope>NUCLEOTIDE SEQUENCE [LARGE SCALE GENOMIC DNA]</scope>
    <source>
        <strain evidence="3">USBA-503</strain>
    </source>
</reference>
<feature type="transmembrane region" description="Helical" evidence="1">
    <location>
        <begin position="12"/>
        <end position="30"/>
    </location>
</feature>
<evidence type="ECO:0000313" key="3">
    <source>
        <dbReference type="Proteomes" id="UP000184016"/>
    </source>
</evidence>
<sequence length="40" mass="4869">MVDYANAWPNYYVGFLWLAIFIAFVIFPYPHRHNKGDHRK</sequence>
<keyword evidence="1" id="KW-0812">Transmembrane</keyword>
<dbReference type="RefSeq" id="WP_255567361.1">
    <property type="nucleotide sequence ID" value="NZ_FRAF01000040.1"/>
</dbReference>
<proteinExistence type="predicted"/>
<dbReference type="Proteomes" id="UP000184016">
    <property type="component" value="Unassembled WGS sequence"/>
</dbReference>
<gene>
    <name evidence="2" type="ORF">SAMN05443507_1408</name>
</gene>
<organism evidence="2 3">
    <name type="scientific">Alicyclobacillus tolerans</name>
    <dbReference type="NCBI Taxonomy" id="90970"/>
    <lineage>
        <taxon>Bacteria</taxon>
        <taxon>Bacillati</taxon>
        <taxon>Bacillota</taxon>
        <taxon>Bacilli</taxon>
        <taxon>Bacillales</taxon>
        <taxon>Alicyclobacillaceae</taxon>
        <taxon>Alicyclobacillus</taxon>
    </lineage>
</organism>
<keyword evidence="3" id="KW-1185">Reference proteome</keyword>
<dbReference type="AlphaFoldDB" id="A0A1M6Y0I7"/>
<keyword evidence="1" id="KW-0472">Membrane</keyword>
<dbReference type="STRING" id="1830138.SAMN05443507_1408"/>
<protein>
    <submittedName>
        <fullName evidence="2">Uncharacterized protein</fullName>
    </submittedName>
</protein>
<keyword evidence="1" id="KW-1133">Transmembrane helix</keyword>
<dbReference type="EMBL" id="FRAF01000040">
    <property type="protein sequence ID" value="SHL11678.1"/>
    <property type="molecule type" value="Genomic_DNA"/>
</dbReference>
<accession>A0A1M6Y0I7</accession>